<dbReference type="Proteomes" id="UP001652461">
    <property type="component" value="Unassembled WGS sequence"/>
</dbReference>
<keyword evidence="6 7" id="KW-0472">Membrane</keyword>
<proteinExistence type="inferred from homology"/>
<dbReference type="EC" id="2.5.1.145" evidence="7"/>
<evidence type="ECO:0000256" key="7">
    <source>
        <dbReference type="HAMAP-Rule" id="MF_01147"/>
    </source>
</evidence>
<evidence type="ECO:0000313" key="8">
    <source>
        <dbReference type="EMBL" id="MCU6696322.1"/>
    </source>
</evidence>
<dbReference type="InterPro" id="IPR001640">
    <property type="entry name" value="Lgt"/>
</dbReference>
<dbReference type="Pfam" id="PF01790">
    <property type="entry name" value="LGT"/>
    <property type="match status" value="1"/>
</dbReference>
<keyword evidence="9" id="KW-1185">Reference proteome</keyword>
<dbReference type="PANTHER" id="PTHR30589:SF0">
    <property type="entry name" value="PHOSPHATIDYLGLYCEROL--PROLIPOPROTEIN DIACYLGLYCERYL TRANSFERASE"/>
    <property type="match status" value="1"/>
</dbReference>
<comment type="function">
    <text evidence="7">Catalyzes the transfer of the diacylglyceryl group from phosphatidylglycerol to the sulfhydryl group of the N-terminal cysteine of a prolipoprotein, the first step in the formation of mature lipoproteins.</text>
</comment>
<dbReference type="PANTHER" id="PTHR30589">
    <property type="entry name" value="PROLIPOPROTEIN DIACYLGLYCERYL TRANSFERASE"/>
    <property type="match status" value="1"/>
</dbReference>
<keyword evidence="2 7" id="KW-1003">Cell membrane</keyword>
<feature type="transmembrane region" description="Helical" evidence="7">
    <location>
        <begin position="169"/>
        <end position="186"/>
    </location>
</feature>
<keyword evidence="3 7" id="KW-0808">Transferase</keyword>
<evidence type="ECO:0000256" key="1">
    <source>
        <dbReference type="ARBA" id="ARBA00007150"/>
    </source>
</evidence>
<protein>
    <recommendedName>
        <fullName evidence="7">Phosphatidylglycerol--prolipoprotein diacylglyceryl transferase</fullName>
        <ecNumber evidence="7">2.5.1.145</ecNumber>
    </recommendedName>
</protein>
<comment type="pathway">
    <text evidence="7">Protein modification; lipoprotein biosynthesis (diacylglyceryl transfer).</text>
</comment>
<evidence type="ECO:0000256" key="3">
    <source>
        <dbReference type="ARBA" id="ARBA00022679"/>
    </source>
</evidence>
<evidence type="ECO:0000256" key="5">
    <source>
        <dbReference type="ARBA" id="ARBA00022989"/>
    </source>
</evidence>
<gene>
    <name evidence="7" type="primary">lgt</name>
    <name evidence="8" type="ORF">OCV63_05345</name>
</gene>
<keyword evidence="5 7" id="KW-1133">Transmembrane helix</keyword>
<evidence type="ECO:0000313" key="9">
    <source>
        <dbReference type="Proteomes" id="UP001652461"/>
    </source>
</evidence>
<dbReference type="RefSeq" id="WP_158362497.1">
    <property type="nucleotide sequence ID" value="NZ_JAOQKC010000005.1"/>
</dbReference>
<dbReference type="HAMAP" id="MF_01147">
    <property type="entry name" value="Lgt"/>
    <property type="match status" value="1"/>
</dbReference>
<dbReference type="GO" id="GO:0016757">
    <property type="term" value="F:glycosyltransferase activity"/>
    <property type="evidence" value="ECO:0007669"/>
    <property type="project" value="UniProtKB-KW"/>
</dbReference>
<comment type="subcellular location">
    <subcellularLocation>
        <location evidence="7">Cell membrane</location>
        <topology evidence="7">Multi-pass membrane protein</topology>
    </subcellularLocation>
</comment>
<name>A0ABT2RVP0_9FIRM</name>
<feature type="transmembrane region" description="Helical" evidence="7">
    <location>
        <begin position="228"/>
        <end position="247"/>
    </location>
</feature>
<dbReference type="NCBIfam" id="NF000778">
    <property type="entry name" value="PRK00052.3-4"/>
    <property type="match status" value="1"/>
</dbReference>
<accession>A0ABT2RVP0</accession>
<feature type="transmembrane region" description="Helical" evidence="7">
    <location>
        <begin position="45"/>
        <end position="67"/>
    </location>
</feature>
<keyword evidence="4 7" id="KW-0812">Transmembrane</keyword>
<organism evidence="8 9">
    <name type="scientific">Laedolimicola ammoniilytica</name>
    <dbReference type="NCBI Taxonomy" id="2981771"/>
    <lineage>
        <taxon>Bacteria</taxon>
        <taxon>Bacillati</taxon>
        <taxon>Bacillota</taxon>
        <taxon>Clostridia</taxon>
        <taxon>Lachnospirales</taxon>
        <taxon>Lachnospiraceae</taxon>
        <taxon>Laedolimicola</taxon>
    </lineage>
</organism>
<reference evidence="8 9" key="1">
    <citation type="journal article" date="2021" name="ISME Commun">
        <title>Automated analysis of genomic sequences facilitates high-throughput and comprehensive description of bacteria.</title>
        <authorList>
            <person name="Hitch T.C.A."/>
        </authorList>
    </citation>
    <scope>NUCLEOTIDE SEQUENCE [LARGE SCALE GENOMIC DNA]</scope>
    <source>
        <strain evidence="8 9">Sanger_04</strain>
    </source>
</reference>
<evidence type="ECO:0000256" key="6">
    <source>
        <dbReference type="ARBA" id="ARBA00023136"/>
    </source>
</evidence>
<comment type="similarity">
    <text evidence="1 7">Belongs to the Lgt family.</text>
</comment>
<feature type="transmembrane region" description="Helical" evidence="7">
    <location>
        <begin position="198"/>
        <end position="216"/>
    </location>
</feature>
<evidence type="ECO:0000256" key="2">
    <source>
        <dbReference type="ARBA" id="ARBA00022475"/>
    </source>
</evidence>
<feature type="transmembrane region" description="Helical" evidence="7">
    <location>
        <begin position="87"/>
        <end position="104"/>
    </location>
</feature>
<sequence>MHNELLKIGPFTVYGYGLMIAIGIFSAYCLAEYRARKIGLDEERVFGMTLWAVIGGILGGKILYFITILPQIFADLSLLYRDLLEGFVIYGALIGGFIGIVLYCRIWKMKLLAYLDLALPSVALAQGFGRIGCLLAGCCYGHETSGAFAITFHESAYAPNGVPLVPTQIISSVLDFLHFFILLYFVKKWKKNDGQVTGLFFMLYSAGRFVLEYFRGDLERGSVGVLSTSQFIAIFMFIFGAVFFFVLSKKKAAVSDEEKKQDE</sequence>
<comment type="caution">
    <text evidence="8">The sequence shown here is derived from an EMBL/GenBank/DDBJ whole genome shotgun (WGS) entry which is preliminary data.</text>
</comment>
<comment type="catalytic activity">
    <reaction evidence="7">
        <text>L-cysteinyl-[prolipoprotein] + a 1,2-diacyl-sn-glycero-3-phospho-(1'-sn-glycerol) = an S-1,2-diacyl-sn-glyceryl-L-cysteinyl-[prolipoprotein] + sn-glycerol 1-phosphate + H(+)</text>
        <dbReference type="Rhea" id="RHEA:56712"/>
        <dbReference type="Rhea" id="RHEA-COMP:14679"/>
        <dbReference type="Rhea" id="RHEA-COMP:14680"/>
        <dbReference type="ChEBI" id="CHEBI:15378"/>
        <dbReference type="ChEBI" id="CHEBI:29950"/>
        <dbReference type="ChEBI" id="CHEBI:57685"/>
        <dbReference type="ChEBI" id="CHEBI:64716"/>
        <dbReference type="ChEBI" id="CHEBI:140658"/>
        <dbReference type="EC" id="2.5.1.145"/>
    </reaction>
</comment>
<evidence type="ECO:0000256" key="4">
    <source>
        <dbReference type="ARBA" id="ARBA00022692"/>
    </source>
</evidence>
<dbReference type="NCBIfam" id="TIGR00544">
    <property type="entry name" value="lgt"/>
    <property type="match status" value="1"/>
</dbReference>
<feature type="binding site" evidence="7">
    <location>
        <position position="130"/>
    </location>
    <ligand>
        <name>a 1,2-diacyl-sn-glycero-3-phospho-(1'-sn-glycerol)</name>
        <dbReference type="ChEBI" id="CHEBI:64716"/>
    </ligand>
</feature>
<feature type="transmembrane region" description="Helical" evidence="7">
    <location>
        <begin position="13"/>
        <end position="33"/>
    </location>
</feature>
<keyword evidence="8" id="KW-0328">Glycosyltransferase</keyword>
<dbReference type="EMBL" id="JAOQKC010000005">
    <property type="protein sequence ID" value="MCU6696322.1"/>
    <property type="molecule type" value="Genomic_DNA"/>
</dbReference>